<feature type="compositionally biased region" description="Basic and acidic residues" evidence="8">
    <location>
        <begin position="407"/>
        <end position="431"/>
    </location>
</feature>
<evidence type="ECO:0000256" key="6">
    <source>
        <dbReference type="ARBA" id="ARBA00023163"/>
    </source>
</evidence>
<dbReference type="Pfam" id="PF15313">
    <property type="entry name" value="HEXIM"/>
    <property type="match status" value="1"/>
</dbReference>
<dbReference type="PRINTS" id="PR02094">
    <property type="entry name" value="HEXIMFAMILY"/>
</dbReference>
<comment type="subcellular location">
    <subcellularLocation>
        <location evidence="1">Nucleus</location>
    </subcellularLocation>
</comment>
<keyword evidence="9" id="KW-1185">Reference proteome</keyword>
<dbReference type="Proteomes" id="UP000248484">
    <property type="component" value="Chromosome 14"/>
</dbReference>
<dbReference type="AlphaFoldDB" id="A0A455C0L5"/>
<proteinExistence type="inferred from homology"/>
<evidence type="ECO:0000256" key="7">
    <source>
        <dbReference type="ARBA" id="ARBA00023242"/>
    </source>
</evidence>
<dbReference type="CTD" id="124790"/>
<keyword evidence="3" id="KW-0678">Repressor</keyword>
<dbReference type="GO" id="GO:0005737">
    <property type="term" value="C:cytoplasm"/>
    <property type="evidence" value="ECO:0007669"/>
    <property type="project" value="InterPro"/>
</dbReference>
<name>A0A455C0L5_PHYMC</name>
<dbReference type="PANTHER" id="PTHR13469">
    <property type="entry name" value="HEXAMETHYLENE BISACETAMIDE INDUCIBLE 1"/>
    <property type="match status" value="1"/>
</dbReference>
<reference evidence="10" key="1">
    <citation type="submission" date="2025-08" db="UniProtKB">
        <authorList>
            <consortium name="RefSeq"/>
        </authorList>
    </citation>
    <scope>IDENTIFICATION</scope>
    <source>
        <tissue evidence="10">Muscle</tissue>
    </source>
</reference>
<feature type="compositionally biased region" description="Basic and acidic residues" evidence="8">
    <location>
        <begin position="342"/>
        <end position="361"/>
    </location>
</feature>
<feature type="region of interest" description="Disordered" evidence="8">
    <location>
        <begin position="235"/>
        <end position="442"/>
    </location>
</feature>
<keyword evidence="5" id="KW-0175">Coiled coil</keyword>
<dbReference type="RefSeq" id="XP_028354477.1">
    <property type="nucleotide sequence ID" value="XM_028498676.2"/>
</dbReference>
<dbReference type="InterPro" id="IPR024872">
    <property type="entry name" value="HEXIM"/>
</dbReference>
<dbReference type="Gene3D" id="6.10.250.2910">
    <property type="match status" value="1"/>
</dbReference>
<dbReference type="GO" id="GO:0000122">
    <property type="term" value="P:negative regulation of transcription by RNA polymerase II"/>
    <property type="evidence" value="ECO:0007669"/>
    <property type="project" value="InterPro"/>
</dbReference>
<dbReference type="GeneID" id="102990978"/>
<dbReference type="PANTHER" id="PTHR13469:SF3">
    <property type="entry name" value="PROTEIN HEXIM2"/>
    <property type="match status" value="1"/>
</dbReference>
<keyword evidence="6" id="KW-0804">Transcription</keyword>
<sequence>MQTDVPEASEMGHSMFIPRTVATRSCFVSQLCKGQKRKPLWCQLSREVEQHTFGVSQSGWRRARSDRSENRGWTGEISRARALRDFHVPRSSWSLGRISGCYSRKKAVPVHSPGRGMALVYGGRWWVHLALCPRSLQLTATPERRAAGAATSTRPRGAHRSGGSRYAGPRRYTQAAWGWGKNLAELGLGICARVERAEKSHFTQSLLSWGLGKYAQVSLVKRHLLKDLEQKKVATPNQTNCNTESPAALEEAKTSRVPGSPKISPEPHDPGGSLPLTPRMESHSEEEDPPGSGLGWNGRGPRAQSPGGCSVEAVLARKKHRRRPSKRKRHWRPYLELSWAEKQQRDERQSQRASRVREEMFAKGQPVAPYNTTQFLMNDRDPEEPNLDVPQGASHPGSSGESEAGDSDSRGRAHGEFQQRDFSEAYERYHTESLQGRSKQELVRDYLDLERRLSQAEEETRRLQQLRGCTSQRPCRQVEELAAEVERLRTENQRLRQENEMWNREGGRRGGEPGT</sequence>
<protein>
    <submittedName>
        <fullName evidence="10">Protein HEXIM2 isoform X1</fullName>
    </submittedName>
</protein>
<keyword evidence="4" id="KW-0805">Transcription regulation</keyword>
<dbReference type="GO" id="GO:0004861">
    <property type="term" value="F:cyclin-dependent protein serine/threonine kinase inhibitor activity"/>
    <property type="evidence" value="ECO:0007669"/>
    <property type="project" value="InterPro"/>
</dbReference>
<feature type="region of interest" description="Disordered" evidence="8">
    <location>
        <begin position="142"/>
        <end position="167"/>
    </location>
</feature>
<evidence type="ECO:0000256" key="5">
    <source>
        <dbReference type="ARBA" id="ARBA00023054"/>
    </source>
</evidence>
<feature type="compositionally biased region" description="Polar residues" evidence="8">
    <location>
        <begin position="235"/>
        <end position="245"/>
    </location>
</feature>
<feature type="region of interest" description="Disordered" evidence="8">
    <location>
        <begin position="496"/>
        <end position="515"/>
    </location>
</feature>
<dbReference type="InParanoid" id="A0A455C0L5"/>
<comment type="similarity">
    <text evidence="2">Belongs to the HEXIM family.</text>
</comment>
<evidence type="ECO:0000256" key="3">
    <source>
        <dbReference type="ARBA" id="ARBA00022491"/>
    </source>
</evidence>
<evidence type="ECO:0000256" key="1">
    <source>
        <dbReference type="ARBA" id="ARBA00004123"/>
    </source>
</evidence>
<dbReference type="GO" id="GO:0097322">
    <property type="term" value="F:7SK snRNA binding"/>
    <property type="evidence" value="ECO:0007669"/>
    <property type="project" value="TreeGrafter"/>
</dbReference>
<accession>A0A455C0L5</accession>
<dbReference type="GO" id="GO:0005654">
    <property type="term" value="C:nucleoplasm"/>
    <property type="evidence" value="ECO:0007669"/>
    <property type="project" value="TreeGrafter"/>
</dbReference>
<gene>
    <name evidence="10" type="primary">HEXIM2</name>
</gene>
<organism evidence="9 10">
    <name type="scientific">Physeter macrocephalus</name>
    <name type="common">Sperm whale</name>
    <name type="synonym">Physeter catodon</name>
    <dbReference type="NCBI Taxonomy" id="9755"/>
    <lineage>
        <taxon>Eukaryota</taxon>
        <taxon>Metazoa</taxon>
        <taxon>Chordata</taxon>
        <taxon>Craniata</taxon>
        <taxon>Vertebrata</taxon>
        <taxon>Euteleostomi</taxon>
        <taxon>Mammalia</taxon>
        <taxon>Eutheria</taxon>
        <taxon>Laurasiatheria</taxon>
        <taxon>Artiodactyla</taxon>
        <taxon>Whippomorpha</taxon>
        <taxon>Cetacea</taxon>
        <taxon>Odontoceti</taxon>
        <taxon>Physeteridae</taxon>
        <taxon>Physeter</taxon>
    </lineage>
</organism>
<evidence type="ECO:0000256" key="8">
    <source>
        <dbReference type="SAM" id="MobiDB-lite"/>
    </source>
</evidence>
<dbReference type="FunCoup" id="A0A455C0L5">
    <property type="interactions" value="218"/>
</dbReference>
<evidence type="ECO:0000313" key="9">
    <source>
        <dbReference type="Proteomes" id="UP000248484"/>
    </source>
</evidence>
<feature type="compositionally biased region" description="Basic residues" evidence="8">
    <location>
        <begin position="316"/>
        <end position="332"/>
    </location>
</feature>
<evidence type="ECO:0000313" key="10">
    <source>
        <dbReference type="RefSeq" id="XP_028354477.1"/>
    </source>
</evidence>
<keyword evidence="7" id="KW-0539">Nucleus</keyword>
<evidence type="ECO:0000256" key="4">
    <source>
        <dbReference type="ARBA" id="ARBA00023015"/>
    </source>
</evidence>
<dbReference type="OrthoDB" id="10058500at2759"/>
<evidence type="ECO:0000256" key="2">
    <source>
        <dbReference type="ARBA" id="ARBA00008409"/>
    </source>
</evidence>